<sequence length="962" mass="107957">MKNSDQDKNKPVVDSAVSADESADKTRIAPSEKKRDSQLSNTENSNQIRDDKTRIAKNPKVQGGADDKTRFAPGKSRQSLSDAQGSSDIHDQSMTQDDSNSQDLSDDKTRIAPNKPSDPDATQFRPSERRGSKSSAARHEPAKADEPSANATRNRRASDSEQEDASPRQGNLLKKRFILEKVLGAGGMGVVYKAKDLVKVEAGDKDPYVAIKVLTEEFKEHPEAFVALQRESRKTQRIAHPNIVNVHDFDKDKSQVFMTMEYLEGKPLDQLIRQYKSTGLPSDDSINILRDLCQALIYAHEQKIIHSDFKPGNIFVTDKGVTKIFDFGIARAVAKAEHYEENLDDKTIFDAGDLGALTPAYASLEMLDGLEPDVRDDIYALGCVAYELFTGTHPFNKIPADEAHRQKLKPKKINGISRRLWKAIEKSLSFKREDRLASAEEFLELMSEDKSSYKIPMMMLFTLVVLFVVYFQFFREQAQIADESEIRNELEYTLRIENYRDALEELLVTQSFTESWETDLWTEFDGVSQLLGSSDTWLASSTNQEFIQFVEGNKAWQLSTRQTIYASYLEKIRTSLTDKSFEQAESLITNAYRYVQDTAELDAERKQLDELLAQQKEMLAEEQRKAALAAEQEKIRKANEAKFAAENAARQKEKEAAAKKLREFNLALSNVEEQLQCTSTSLTMRNLTTAVEKLRSVDMNRYKKAEANLVSSLASCIGQIGKTQPERATELKKGSLRLFNRNKVIAAVEIIPRDPCDKSLAGLGARGKRATCKDPIANLGNGPDLVVIPAQRGIKAFAIGKYEVSVADLNLFCKDSKSCPEETTTNPEMPATNINLSKVNSYLTWLSVKTGKKYRLPTKNEWLYAAKSKRVALDPNRNCRLNTRGITKGDSLVRTDLGRQNGWGLVNYVGNASEWVYDKGRKLTAIGGSYNISMEKCNISTAVTHNGEADSYTGFRVLRELK</sequence>
<dbReference type="OrthoDB" id="9801841at2"/>
<dbReference type="InterPro" id="IPR005532">
    <property type="entry name" value="SUMF_dom"/>
</dbReference>
<evidence type="ECO:0000256" key="7">
    <source>
        <dbReference type="SAM" id="MobiDB-lite"/>
    </source>
</evidence>
<dbReference type="CDD" id="cd14014">
    <property type="entry name" value="STKc_PknB_like"/>
    <property type="match status" value="1"/>
</dbReference>
<evidence type="ECO:0000259" key="8">
    <source>
        <dbReference type="PROSITE" id="PS50011"/>
    </source>
</evidence>
<dbReference type="GO" id="GO:0005524">
    <property type="term" value="F:ATP binding"/>
    <property type="evidence" value="ECO:0007669"/>
    <property type="project" value="UniProtKB-UniRule"/>
</dbReference>
<feature type="region of interest" description="Disordered" evidence="7">
    <location>
        <begin position="1"/>
        <end position="169"/>
    </location>
</feature>
<dbReference type="GO" id="GO:0004674">
    <property type="term" value="F:protein serine/threonine kinase activity"/>
    <property type="evidence" value="ECO:0007669"/>
    <property type="project" value="TreeGrafter"/>
</dbReference>
<evidence type="ECO:0000313" key="9">
    <source>
        <dbReference type="EMBL" id="TQV76422.1"/>
    </source>
</evidence>
<feature type="compositionally biased region" description="Polar residues" evidence="7">
    <location>
        <begin position="38"/>
        <end position="47"/>
    </location>
</feature>
<keyword evidence="2 5" id="KW-0547">Nucleotide-binding</keyword>
<dbReference type="InterPro" id="IPR017441">
    <property type="entry name" value="Protein_kinase_ATP_BS"/>
</dbReference>
<feature type="compositionally biased region" description="Basic and acidic residues" evidence="7">
    <location>
        <begin position="22"/>
        <end position="37"/>
    </location>
</feature>
<reference evidence="9 10" key="1">
    <citation type="submission" date="2019-06" db="EMBL/GenBank/DDBJ databases">
        <title>Draft genome of Aliikangiella marina GYP-15.</title>
        <authorList>
            <person name="Wang G."/>
        </authorList>
    </citation>
    <scope>NUCLEOTIDE SEQUENCE [LARGE SCALE GENOMIC DNA]</scope>
    <source>
        <strain evidence="9 10">GYP-15</strain>
    </source>
</reference>
<dbReference type="Gene3D" id="1.10.510.10">
    <property type="entry name" value="Transferase(Phosphotransferase) domain 1"/>
    <property type="match status" value="1"/>
</dbReference>
<feature type="coiled-coil region" evidence="6">
    <location>
        <begin position="594"/>
        <end position="674"/>
    </location>
</feature>
<protein>
    <submittedName>
        <fullName evidence="9">Protein kinase</fullName>
    </submittedName>
</protein>
<dbReference type="Gene3D" id="3.30.200.20">
    <property type="entry name" value="Phosphorylase Kinase, domain 1"/>
    <property type="match status" value="1"/>
</dbReference>
<organism evidence="9 10">
    <name type="scientific">Aliikangiella marina</name>
    <dbReference type="NCBI Taxonomy" id="1712262"/>
    <lineage>
        <taxon>Bacteria</taxon>
        <taxon>Pseudomonadati</taxon>
        <taxon>Pseudomonadota</taxon>
        <taxon>Gammaproteobacteria</taxon>
        <taxon>Oceanospirillales</taxon>
        <taxon>Pleioneaceae</taxon>
        <taxon>Aliikangiella</taxon>
    </lineage>
</organism>
<comment type="caution">
    <text evidence="9">The sequence shown here is derived from an EMBL/GenBank/DDBJ whole genome shotgun (WGS) entry which is preliminary data.</text>
</comment>
<evidence type="ECO:0000256" key="1">
    <source>
        <dbReference type="ARBA" id="ARBA00022679"/>
    </source>
</evidence>
<name>A0A545TGR2_9GAMM</name>
<dbReference type="Gene3D" id="3.90.1580.10">
    <property type="entry name" value="paralog of FGE (formylglycine-generating enzyme)"/>
    <property type="match status" value="1"/>
</dbReference>
<dbReference type="InterPro" id="IPR000719">
    <property type="entry name" value="Prot_kinase_dom"/>
</dbReference>
<evidence type="ECO:0000256" key="5">
    <source>
        <dbReference type="PROSITE-ProRule" id="PRU10141"/>
    </source>
</evidence>
<evidence type="ECO:0000313" key="10">
    <source>
        <dbReference type="Proteomes" id="UP000317839"/>
    </source>
</evidence>
<dbReference type="EMBL" id="VIKR01000001">
    <property type="protein sequence ID" value="TQV76422.1"/>
    <property type="molecule type" value="Genomic_DNA"/>
</dbReference>
<dbReference type="AlphaFoldDB" id="A0A545TGR2"/>
<evidence type="ECO:0000256" key="3">
    <source>
        <dbReference type="ARBA" id="ARBA00022777"/>
    </source>
</evidence>
<dbReference type="RefSeq" id="WP_142887783.1">
    <property type="nucleotide sequence ID" value="NZ_VIKR01000001.1"/>
</dbReference>
<accession>A0A545TGR2</accession>
<dbReference type="InterPro" id="IPR011009">
    <property type="entry name" value="Kinase-like_dom_sf"/>
</dbReference>
<dbReference type="InterPro" id="IPR008271">
    <property type="entry name" value="Ser/Thr_kinase_AS"/>
</dbReference>
<dbReference type="PANTHER" id="PTHR43289">
    <property type="entry name" value="MITOGEN-ACTIVATED PROTEIN KINASE KINASE KINASE 20-RELATED"/>
    <property type="match status" value="1"/>
</dbReference>
<dbReference type="Pfam" id="PF00069">
    <property type="entry name" value="Pkinase"/>
    <property type="match status" value="1"/>
</dbReference>
<dbReference type="PROSITE" id="PS00108">
    <property type="entry name" value="PROTEIN_KINASE_ST"/>
    <property type="match status" value="1"/>
</dbReference>
<feature type="domain" description="Protein kinase" evidence="8">
    <location>
        <begin position="177"/>
        <end position="446"/>
    </location>
</feature>
<dbReference type="PANTHER" id="PTHR43289:SF6">
    <property type="entry name" value="SERINE_THREONINE-PROTEIN KINASE NEKL-3"/>
    <property type="match status" value="1"/>
</dbReference>
<gene>
    <name evidence="9" type="ORF">FLL45_00190</name>
</gene>
<dbReference type="InterPro" id="IPR042095">
    <property type="entry name" value="SUMF_sf"/>
</dbReference>
<dbReference type="InterPro" id="IPR016187">
    <property type="entry name" value="CTDL_fold"/>
</dbReference>
<dbReference type="SUPFAM" id="SSF56112">
    <property type="entry name" value="Protein kinase-like (PK-like)"/>
    <property type="match status" value="1"/>
</dbReference>
<keyword evidence="6" id="KW-0175">Coiled coil</keyword>
<keyword evidence="1" id="KW-0808">Transferase</keyword>
<dbReference type="Proteomes" id="UP000317839">
    <property type="component" value="Unassembled WGS sequence"/>
</dbReference>
<evidence type="ECO:0000256" key="4">
    <source>
        <dbReference type="ARBA" id="ARBA00022840"/>
    </source>
</evidence>
<keyword evidence="10" id="KW-1185">Reference proteome</keyword>
<feature type="compositionally biased region" description="Basic and acidic residues" evidence="7">
    <location>
        <begin position="126"/>
        <end position="146"/>
    </location>
</feature>
<keyword evidence="3 9" id="KW-0418">Kinase</keyword>
<evidence type="ECO:0000256" key="2">
    <source>
        <dbReference type="ARBA" id="ARBA00022741"/>
    </source>
</evidence>
<proteinExistence type="predicted"/>
<dbReference type="PROSITE" id="PS00107">
    <property type="entry name" value="PROTEIN_KINASE_ATP"/>
    <property type="match status" value="1"/>
</dbReference>
<evidence type="ECO:0000256" key="6">
    <source>
        <dbReference type="SAM" id="Coils"/>
    </source>
</evidence>
<feature type="compositionally biased region" description="Polar residues" evidence="7">
    <location>
        <begin position="76"/>
        <end position="95"/>
    </location>
</feature>
<keyword evidence="4 5" id="KW-0067">ATP-binding</keyword>
<dbReference type="Pfam" id="PF03781">
    <property type="entry name" value="FGE-sulfatase"/>
    <property type="match status" value="1"/>
</dbReference>
<dbReference type="PROSITE" id="PS50011">
    <property type="entry name" value="PROTEIN_KINASE_DOM"/>
    <property type="match status" value="1"/>
</dbReference>
<feature type="binding site" evidence="5">
    <location>
        <position position="212"/>
    </location>
    <ligand>
        <name>ATP</name>
        <dbReference type="ChEBI" id="CHEBI:30616"/>
    </ligand>
</feature>
<feature type="compositionally biased region" description="Basic and acidic residues" evidence="7">
    <location>
        <begin position="1"/>
        <end position="11"/>
    </location>
</feature>
<dbReference type="SUPFAM" id="SSF56436">
    <property type="entry name" value="C-type lectin-like"/>
    <property type="match status" value="1"/>
</dbReference>